<sequence length="68" mass="7989">MRVFIKKFNVEMQIKNNGLEFEVRNSKDEHLGDLVVTKTQLIWCEGKTQPKNGKAISWEDFIQYMNGL</sequence>
<proteinExistence type="predicted"/>
<keyword evidence="2" id="KW-1185">Reference proteome</keyword>
<protein>
    <submittedName>
        <fullName evidence="1">Uncharacterized protein</fullName>
    </submittedName>
</protein>
<dbReference type="Proteomes" id="UP000231932">
    <property type="component" value="Chromosome"/>
</dbReference>
<reference evidence="2" key="1">
    <citation type="submission" date="2017-11" db="EMBL/GenBank/DDBJ databases">
        <title>Complete Genome Sequence of Kyrpidia sp. Strain EA-1, a thermophilic, hydrogen-oxidizing Bacterium, isolated from the Azores.</title>
        <authorList>
            <person name="Reiner J.E."/>
            <person name="Lapp C.J."/>
            <person name="Bunk B."/>
            <person name="Gescher J."/>
        </authorList>
    </citation>
    <scope>NUCLEOTIDE SEQUENCE [LARGE SCALE GENOMIC DNA]</scope>
    <source>
        <strain evidence="2">EA-1</strain>
    </source>
</reference>
<dbReference type="AlphaFoldDB" id="A0A2K8N5I9"/>
<dbReference type="KEGG" id="kyr:CVV65_01630"/>
<dbReference type="OrthoDB" id="6064908at2"/>
<evidence type="ECO:0000313" key="2">
    <source>
        <dbReference type="Proteomes" id="UP000231932"/>
    </source>
</evidence>
<name>A0A2K8N5I9_9BACL</name>
<gene>
    <name evidence="1" type="ORF">CVV65_01630</name>
</gene>
<accession>A0A2K8N5I9</accession>
<dbReference type="RefSeq" id="WP_100666667.1">
    <property type="nucleotide sequence ID" value="NZ_CP024955.1"/>
</dbReference>
<organism evidence="1 2">
    <name type="scientific">Kyrpidia spormannii</name>
    <dbReference type="NCBI Taxonomy" id="2055160"/>
    <lineage>
        <taxon>Bacteria</taxon>
        <taxon>Bacillati</taxon>
        <taxon>Bacillota</taxon>
        <taxon>Bacilli</taxon>
        <taxon>Bacillales</taxon>
        <taxon>Alicyclobacillaceae</taxon>
        <taxon>Kyrpidia</taxon>
    </lineage>
</organism>
<dbReference type="EMBL" id="CP024955">
    <property type="protein sequence ID" value="ATY83830.1"/>
    <property type="molecule type" value="Genomic_DNA"/>
</dbReference>
<evidence type="ECO:0000313" key="1">
    <source>
        <dbReference type="EMBL" id="ATY83830.1"/>
    </source>
</evidence>